<name>A0A1G8ZK18_9FIRM</name>
<evidence type="ECO:0000313" key="4">
    <source>
        <dbReference type="EMBL" id="SDK15416.1"/>
    </source>
</evidence>
<dbReference type="GO" id="GO:0016853">
    <property type="term" value="F:isomerase activity"/>
    <property type="evidence" value="ECO:0007669"/>
    <property type="project" value="UniProtKB-ARBA"/>
</dbReference>
<dbReference type="Proteomes" id="UP000198718">
    <property type="component" value="Unassembled WGS sequence"/>
</dbReference>
<keyword evidence="2" id="KW-0479">Metal-binding</keyword>
<dbReference type="SUPFAM" id="SSF56529">
    <property type="entry name" value="FAH"/>
    <property type="match status" value="1"/>
</dbReference>
<sequence length="297" mass="33160">MYFVTYLENNVEKVGLLLDNKTKVLDLARALGKNHLNNMLELITHCNKEMIDKIKGLTQDKMLYEKAVDVKDIKLYSPIPQPRRNVICLGLNYKDHAEELKNSLGKQVQTLKAPVYFGKMACDIIGDGDAIDNHPNITEAIDYEVELAVIIGKEGKNISLEEAEDYIFGYSILNDLSARDLQTKHTQWIKGKSLDTFTAMGPCIVHKSELPFPIELNLTCRVNDEVRQSSNTRNLIFDIPYIISDLSKGMTLKPGDIIATGTPAGVGMGFSPPKYLKSGDVITCSIEKIGELINKLK</sequence>
<dbReference type="GO" id="GO:0019752">
    <property type="term" value="P:carboxylic acid metabolic process"/>
    <property type="evidence" value="ECO:0007669"/>
    <property type="project" value="UniProtKB-ARBA"/>
</dbReference>
<protein>
    <submittedName>
        <fullName evidence="4">2-keto-4-pentenoate hydratase/2-oxohepta-3-ene-1,7-dioic acid hydratase (Catechol pathway)</fullName>
    </submittedName>
</protein>
<dbReference type="InterPro" id="IPR051121">
    <property type="entry name" value="FAH"/>
</dbReference>
<keyword evidence="5" id="KW-1185">Reference proteome</keyword>
<dbReference type="STRING" id="393762.SAMN05660472_00888"/>
<dbReference type="EMBL" id="FNFP01000001">
    <property type="protein sequence ID" value="SDK15416.1"/>
    <property type="molecule type" value="Genomic_DNA"/>
</dbReference>
<dbReference type="InterPro" id="IPR011234">
    <property type="entry name" value="Fumarylacetoacetase-like_C"/>
</dbReference>
<dbReference type="FunFam" id="3.90.850.10:FF:000002">
    <property type="entry name" value="2-hydroxyhepta-2,4-diene-1,7-dioate isomerase"/>
    <property type="match status" value="1"/>
</dbReference>
<accession>A0A1G8ZK18</accession>
<comment type="similarity">
    <text evidence="1">Belongs to the FAH family.</text>
</comment>
<dbReference type="PANTHER" id="PTHR42796:SF4">
    <property type="entry name" value="FUMARYLACETOACETATE HYDROLASE DOMAIN-CONTAINING PROTEIN 2A"/>
    <property type="match status" value="1"/>
</dbReference>
<evidence type="ECO:0000259" key="3">
    <source>
        <dbReference type="Pfam" id="PF01557"/>
    </source>
</evidence>
<reference evidence="4 5" key="1">
    <citation type="submission" date="2016-10" db="EMBL/GenBank/DDBJ databases">
        <authorList>
            <person name="de Groot N.N."/>
        </authorList>
    </citation>
    <scope>NUCLEOTIDE SEQUENCE [LARGE SCALE GENOMIC DNA]</scope>
    <source>
        <strain evidence="4 5">DSM 18346</strain>
    </source>
</reference>
<evidence type="ECO:0000256" key="1">
    <source>
        <dbReference type="ARBA" id="ARBA00010211"/>
    </source>
</evidence>
<dbReference type="RefSeq" id="WP_090550814.1">
    <property type="nucleotide sequence ID" value="NZ_FNFP01000001.1"/>
</dbReference>
<evidence type="ECO:0000313" key="5">
    <source>
        <dbReference type="Proteomes" id="UP000198718"/>
    </source>
</evidence>
<gene>
    <name evidence="4" type="ORF">SAMN05660472_00888</name>
</gene>
<proteinExistence type="inferred from homology"/>
<dbReference type="Pfam" id="PF01557">
    <property type="entry name" value="FAA_hydrolase"/>
    <property type="match status" value="1"/>
</dbReference>
<organism evidence="4 5">
    <name type="scientific">Natronincola ferrireducens</name>
    <dbReference type="NCBI Taxonomy" id="393762"/>
    <lineage>
        <taxon>Bacteria</taxon>
        <taxon>Bacillati</taxon>
        <taxon>Bacillota</taxon>
        <taxon>Clostridia</taxon>
        <taxon>Peptostreptococcales</taxon>
        <taxon>Natronincolaceae</taxon>
        <taxon>Natronincola</taxon>
    </lineage>
</organism>
<dbReference type="AlphaFoldDB" id="A0A1G8ZK18"/>
<dbReference type="OrthoDB" id="9805307at2"/>
<evidence type="ECO:0000256" key="2">
    <source>
        <dbReference type="ARBA" id="ARBA00022723"/>
    </source>
</evidence>
<dbReference type="InterPro" id="IPR036663">
    <property type="entry name" value="Fumarylacetoacetase_C_sf"/>
</dbReference>
<feature type="domain" description="Fumarylacetoacetase-like C-terminal" evidence="3">
    <location>
        <begin position="86"/>
        <end position="296"/>
    </location>
</feature>
<dbReference type="PANTHER" id="PTHR42796">
    <property type="entry name" value="FUMARYLACETOACETATE HYDROLASE DOMAIN-CONTAINING PROTEIN 2A-RELATED"/>
    <property type="match status" value="1"/>
</dbReference>
<dbReference type="GO" id="GO:0046872">
    <property type="term" value="F:metal ion binding"/>
    <property type="evidence" value="ECO:0007669"/>
    <property type="project" value="UniProtKB-KW"/>
</dbReference>
<dbReference type="Gene3D" id="3.90.850.10">
    <property type="entry name" value="Fumarylacetoacetase-like, C-terminal domain"/>
    <property type="match status" value="1"/>
</dbReference>